<dbReference type="Proteomes" id="UP000727456">
    <property type="component" value="Unassembled WGS sequence"/>
</dbReference>
<gene>
    <name evidence="1" type="ORF">FHS31_000827</name>
</gene>
<protein>
    <submittedName>
        <fullName evidence="1">Uncharacterized protein</fullName>
    </submittedName>
</protein>
<organism evidence="1 2">
    <name type="scientific">Sphingomonas vulcanisoli</name>
    <dbReference type="NCBI Taxonomy" id="1658060"/>
    <lineage>
        <taxon>Bacteria</taxon>
        <taxon>Pseudomonadati</taxon>
        <taxon>Pseudomonadota</taxon>
        <taxon>Alphaproteobacteria</taxon>
        <taxon>Sphingomonadales</taxon>
        <taxon>Sphingomonadaceae</taxon>
        <taxon>Sphingomonas</taxon>
    </lineage>
</organism>
<reference evidence="1 2" key="1">
    <citation type="submission" date="2020-03" db="EMBL/GenBank/DDBJ databases">
        <title>Genomic Encyclopedia of Type Strains, Phase III (KMG-III): the genomes of soil and plant-associated and newly described type strains.</title>
        <authorList>
            <person name="Whitman W."/>
        </authorList>
    </citation>
    <scope>NUCLEOTIDE SEQUENCE [LARGE SCALE GENOMIC DNA]</scope>
    <source>
        <strain evidence="1 2">CECT 8804</strain>
    </source>
</reference>
<dbReference type="EMBL" id="JAAOZC010000002">
    <property type="protein sequence ID" value="NIJ07231.1"/>
    <property type="molecule type" value="Genomic_DNA"/>
</dbReference>
<name>A0ABX0TNY6_9SPHN</name>
<proteinExistence type="predicted"/>
<keyword evidence="2" id="KW-1185">Reference proteome</keyword>
<accession>A0ABX0TNY6</accession>
<evidence type="ECO:0000313" key="2">
    <source>
        <dbReference type="Proteomes" id="UP000727456"/>
    </source>
</evidence>
<evidence type="ECO:0000313" key="1">
    <source>
        <dbReference type="EMBL" id="NIJ07231.1"/>
    </source>
</evidence>
<comment type="caution">
    <text evidence="1">The sequence shown here is derived from an EMBL/GenBank/DDBJ whole genome shotgun (WGS) entry which is preliminary data.</text>
</comment>
<sequence length="106" mass="11412">MFIHVTRVDATRSLSLAIGAIAYLDKAPGGCALRLIGGESLHVQETPEEIIEMMLLVPAASPVVADLIDPEREHAAIDMIEDAGVLSAAEAVDQRVELAKPRTRRK</sequence>
<dbReference type="RefSeq" id="WP_167072112.1">
    <property type="nucleotide sequence ID" value="NZ_JAAOZC010000002.1"/>
</dbReference>